<sequence>MIIGCSIVTWIPRVLPFALAKSVAFPKPVLAFLKFLPISILTALTFQSILEVQANGWIGFKQLETLAALPTLLVAIRTQDLMKTVVTGIAAIALLRLLF</sequence>
<dbReference type="STRING" id="214095.RU97_GL000765"/>
<evidence type="ECO:0000313" key="1">
    <source>
        <dbReference type="EMBL" id="OJG19194.1"/>
    </source>
</evidence>
<dbReference type="Proteomes" id="UP000181884">
    <property type="component" value="Unassembled WGS sequence"/>
</dbReference>
<comment type="caution">
    <text evidence="1">The sequence shown here is derived from an EMBL/GenBank/DDBJ whole genome shotgun (WGS) entry which is preliminary data.</text>
</comment>
<organism evidence="1 2">
    <name type="scientific">Enterococcus canis</name>
    <dbReference type="NCBI Taxonomy" id="214095"/>
    <lineage>
        <taxon>Bacteria</taxon>
        <taxon>Bacillati</taxon>
        <taxon>Bacillota</taxon>
        <taxon>Bacilli</taxon>
        <taxon>Lactobacillales</taxon>
        <taxon>Enterococcaceae</taxon>
        <taxon>Enterococcus</taxon>
    </lineage>
</organism>
<protein>
    <recommendedName>
        <fullName evidence="3">Branched-chain amino acid ABC transporter</fullName>
    </recommendedName>
</protein>
<evidence type="ECO:0008006" key="3">
    <source>
        <dbReference type="Google" id="ProtNLM"/>
    </source>
</evidence>
<dbReference type="EMBL" id="JXKH01000002">
    <property type="protein sequence ID" value="OJG19194.1"/>
    <property type="molecule type" value="Genomic_DNA"/>
</dbReference>
<gene>
    <name evidence="1" type="ORF">RU97_GL000765</name>
</gene>
<proteinExistence type="predicted"/>
<reference evidence="1 2" key="1">
    <citation type="submission" date="2014-12" db="EMBL/GenBank/DDBJ databases">
        <title>Draft genome sequences of 29 type strains of Enterococci.</title>
        <authorList>
            <person name="Zhong Z."/>
            <person name="Sun Z."/>
            <person name="Liu W."/>
            <person name="Zhang W."/>
            <person name="Zhang H."/>
        </authorList>
    </citation>
    <scope>NUCLEOTIDE SEQUENCE [LARGE SCALE GENOMIC DNA]</scope>
    <source>
        <strain evidence="1 2">DSM 17029</strain>
    </source>
</reference>
<evidence type="ECO:0000313" key="2">
    <source>
        <dbReference type="Proteomes" id="UP000181884"/>
    </source>
</evidence>
<dbReference type="AlphaFoldDB" id="A0A1L8RHH5"/>
<dbReference type="InterPro" id="IPR008407">
    <property type="entry name" value="Brnchd-chn_aa_trnsp_AzlD"/>
</dbReference>
<accession>A0A1L8RHH5</accession>
<dbReference type="Pfam" id="PF05437">
    <property type="entry name" value="AzlD"/>
    <property type="match status" value="1"/>
</dbReference>
<keyword evidence="2" id="KW-1185">Reference proteome</keyword>
<name>A0A1L8RHH5_9ENTE</name>